<keyword evidence="3" id="KW-1185">Reference proteome</keyword>
<accession>A0A1R1EK38</accession>
<keyword evidence="1" id="KW-0732">Signal</keyword>
<proteinExistence type="predicted"/>
<dbReference type="Proteomes" id="UP000187172">
    <property type="component" value="Unassembled WGS sequence"/>
</dbReference>
<comment type="caution">
    <text evidence="2">The sequence shown here is derived from an EMBL/GenBank/DDBJ whole genome shotgun (WGS) entry which is preliminary data.</text>
</comment>
<dbReference type="EMBL" id="MRTP01000007">
    <property type="protein sequence ID" value="OMF52193.1"/>
    <property type="molecule type" value="Genomic_DNA"/>
</dbReference>
<evidence type="ECO:0000256" key="1">
    <source>
        <dbReference type="SAM" id="SignalP"/>
    </source>
</evidence>
<dbReference type="PANTHER" id="PTHR43649">
    <property type="entry name" value="ARABINOSE-BINDING PROTEIN-RELATED"/>
    <property type="match status" value="1"/>
</dbReference>
<feature type="chain" id="PRO_5038807126" evidence="1">
    <location>
        <begin position="34"/>
        <end position="461"/>
    </location>
</feature>
<dbReference type="AlphaFoldDB" id="A0A1R1EK38"/>
<dbReference type="SUPFAM" id="SSF53850">
    <property type="entry name" value="Periplasmic binding protein-like II"/>
    <property type="match status" value="1"/>
</dbReference>
<gene>
    <name evidence="2" type="ORF">BK138_22325</name>
</gene>
<dbReference type="PROSITE" id="PS51257">
    <property type="entry name" value="PROKAR_LIPOPROTEIN"/>
    <property type="match status" value="1"/>
</dbReference>
<dbReference type="InterPro" id="IPR050490">
    <property type="entry name" value="Bact_solute-bd_prot1"/>
</dbReference>
<evidence type="ECO:0000313" key="3">
    <source>
        <dbReference type="Proteomes" id="UP000187172"/>
    </source>
</evidence>
<name>A0A1R1EK38_9BACL</name>
<reference evidence="2 3" key="1">
    <citation type="submission" date="2016-11" db="EMBL/GenBank/DDBJ databases">
        <title>Paenibacillus species isolates.</title>
        <authorList>
            <person name="Beno S.M."/>
        </authorList>
    </citation>
    <scope>NUCLEOTIDE SEQUENCE [LARGE SCALE GENOMIC DNA]</scope>
    <source>
        <strain evidence="2 3">FSL R5-0378</strain>
    </source>
</reference>
<dbReference type="CDD" id="cd13585">
    <property type="entry name" value="PBP2_TMBP_like"/>
    <property type="match status" value="1"/>
</dbReference>
<sequence length="461" mass="51090">MNKNRKRSGFALLLTTLMLVAAALSGCSGGKSAGDVVSGGESSAGGDKGGTVTITHYTIDSEDRTFVEKLIPDFEAKHPNIKVKVEKAPYEQFDSKLQTLIAGGKSPDVTSHYGYGGFAEYYNKDMLLDLTDIIQEDGFKAGDYGIPDNLMSIYKVKDRTYGIPVNMYVTLMLYNKDMFDAAKVPYPPSDYEDKSWTFDKMVEDAKKLTVISDDIAKTQYGVDFTWAERDNRPLYFGAEPYSEDTWTNGGVPSATHFDSPEVMAAYNKLFGLIFKEKVSPTTEWSKSVAGQNGDPFVAGKIGMSVGGSWNLAGANDFPFKVGVAAVPWGGNDKVRSTLYVDPLMILKGSKHPKEAFEWIKYLVTADVQEKSIELSGGNPPVNTQAAEAYYQHFEGVDPQDIKNVYEGAIKYGFESYNHLITNYSQINDMFINEMQPIESGHKTVEEVMPTIQKKLQEIIKR</sequence>
<dbReference type="Gene3D" id="3.40.190.10">
    <property type="entry name" value="Periplasmic binding protein-like II"/>
    <property type="match status" value="1"/>
</dbReference>
<dbReference type="RefSeq" id="WP_076173015.1">
    <property type="nucleotide sequence ID" value="NZ_MRTP01000007.1"/>
</dbReference>
<dbReference type="InterPro" id="IPR006059">
    <property type="entry name" value="SBP"/>
</dbReference>
<feature type="signal peptide" evidence="1">
    <location>
        <begin position="1"/>
        <end position="33"/>
    </location>
</feature>
<dbReference type="Pfam" id="PF01547">
    <property type="entry name" value="SBP_bac_1"/>
    <property type="match status" value="1"/>
</dbReference>
<organism evidence="2 3">
    <name type="scientific">Paenibacillus rhizosphaerae</name>
    <dbReference type="NCBI Taxonomy" id="297318"/>
    <lineage>
        <taxon>Bacteria</taxon>
        <taxon>Bacillati</taxon>
        <taxon>Bacillota</taxon>
        <taxon>Bacilli</taxon>
        <taxon>Bacillales</taxon>
        <taxon>Paenibacillaceae</taxon>
        <taxon>Paenibacillus</taxon>
    </lineage>
</organism>
<evidence type="ECO:0000313" key="2">
    <source>
        <dbReference type="EMBL" id="OMF52193.1"/>
    </source>
</evidence>
<protein>
    <submittedName>
        <fullName evidence="2">ABC transporter substrate-binding protein</fullName>
    </submittedName>
</protein>
<dbReference type="PANTHER" id="PTHR43649:SF12">
    <property type="entry name" value="DIACETYLCHITOBIOSE BINDING PROTEIN DASA"/>
    <property type="match status" value="1"/>
</dbReference>
<dbReference type="STRING" id="297318.BK138_22325"/>